<dbReference type="PRINTS" id="PR00039">
    <property type="entry name" value="HTHLYSR"/>
</dbReference>
<reference evidence="6 7" key="1">
    <citation type="submission" date="2024-04" db="EMBL/GenBank/DDBJ databases">
        <title>Novel species of the genus Ideonella isolated from streams.</title>
        <authorList>
            <person name="Lu H."/>
        </authorList>
    </citation>
    <scope>NUCLEOTIDE SEQUENCE [LARGE SCALE GENOMIC DNA]</scope>
    <source>
        <strain evidence="6 7">DXS29W</strain>
    </source>
</reference>
<dbReference type="Pfam" id="PF03466">
    <property type="entry name" value="LysR_substrate"/>
    <property type="match status" value="1"/>
</dbReference>
<dbReference type="InterPro" id="IPR036390">
    <property type="entry name" value="WH_DNA-bd_sf"/>
</dbReference>
<accession>A0ABU9BHE8</accession>
<dbReference type="Proteomes" id="UP001371218">
    <property type="component" value="Unassembled WGS sequence"/>
</dbReference>
<proteinExistence type="inferred from homology"/>
<dbReference type="SUPFAM" id="SSF53850">
    <property type="entry name" value="Periplasmic binding protein-like II"/>
    <property type="match status" value="1"/>
</dbReference>
<dbReference type="EMBL" id="JBBUTG010000001">
    <property type="protein sequence ID" value="MEK8029366.1"/>
    <property type="molecule type" value="Genomic_DNA"/>
</dbReference>
<keyword evidence="7" id="KW-1185">Reference proteome</keyword>
<evidence type="ECO:0000313" key="6">
    <source>
        <dbReference type="EMBL" id="MEK8029366.1"/>
    </source>
</evidence>
<protein>
    <submittedName>
        <fullName evidence="6">LysR family transcriptional regulator</fullName>
    </submittedName>
</protein>
<evidence type="ECO:0000256" key="1">
    <source>
        <dbReference type="ARBA" id="ARBA00009437"/>
    </source>
</evidence>
<dbReference type="CDD" id="cd05466">
    <property type="entry name" value="PBP2_LTTR_substrate"/>
    <property type="match status" value="1"/>
</dbReference>
<evidence type="ECO:0000313" key="7">
    <source>
        <dbReference type="Proteomes" id="UP001371218"/>
    </source>
</evidence>
<dbReference type="Pfam" id="PF00126">
    <property type="entry name" value="HTH_1"/>
    <property type="match status" value="1"/>
</dbReference>
<keyword evidence="4" id="KW-0804">Transcription</keyword>
<feature type="domain" description="HTH lysR-type" evidence="5">
    <location>
        <begin position="1"/>
        <end position="58"/>
    </location>
</feature>
<evidence type="ECO:0000256" key="3">
    <source>
        <dbReference type="ARBA" id="ARBA00023125"/>
    </source>
</evidence>
<dbReference type="PANTHER" id="PTHR30126:SF77">
    <property type="entry name" value="TRANSCRIPTIONAL REGULATORY PROTEIN"/>
    <property type="match status" value="1"/>
</dbReference>
<evidence type="ECO:0000256" key="2">
    <source>
        <dbReference type="ARBA" id="ARBA00023015"/>
    </source>
</evidence>
<name>A0ABU9BHE8_9BURK</name>
<dbReference type="Gene3D" id="1.10.10.10">
    <property type="entry name" value="Winged helix-like DNA-binding domain superfamily/Winged helix DNA-binding domain"/>
    <property type="match status" value="1"/>
</dbReference>
<comment type="similarity">
    <text evidence="1">Belongs to the LysR transcriptional regulatory family.</text>
</comment>
<dbReference type="RefSeq" id="WP_341423705.1">
    <property type="nucleotide sequence ID" value="NZ_JBBUTG010000001.1"/>
</dbReference>
<dbReference type="SUPFAM" id="SSF46785">
    <property type="entry name" value="Winged helix' DNA-binding domain"/>
    <property type="match status" value="1"/>
</dbReference>
<keyword evidence="3" id="KW-0238">DNA-binding</keyword>
<evidence type="ECO:0000259" key="5">
    <source>
        <dbReference type="PROSITE" id="PS50931"/>
    </source>
</evidence>
<gene>
    <name evidence="6" type="ORF">AACH06_00920</name>
</gene>
<dbReference type="InterPro" id="IPR036388">
    <property type="entry name" value="WH-like_DNA-bd_sf"/>
</dbReference>
<comment type="caution">
    <text evidence="6">The sequence shown here is derived from an EMBL/GenBank/DDBJ whole genome shotgun (WGS) entry which is preliminary data.</text>
</comment>
<sequence>MNLRFVEAFYWVATLKSVSRAAEKLFITQSAMSSRIAALEDELGVLLLDRRDKQVRLTAAGGRFLVMAERLLSLQREIRDEMGRSAESGLSLRIGAIESVLHSWLIDWVREMRAAQPGLELELTVETTPVLVDQMRRGRLDLALAALPASGDGLRQRALPPMPMCFVGHSQLHKKRRYSAADLASLELLTFQRGSQPHVALVDLMRQAGHSRLKMHAISSVSAMVELIEGGLGVATLPLAVVKRLAERQPLRALPSDIEMPPLPIFLSYRDDPGSGLTRTVVDALLGFDRIFQAAPRARKVRSG</sequence>
<dbReference type="Gene3D" id="3.40.190.10">
    <property type="entry name" value="Periplasmic binding protein-like II"/>
    <property type="match status" value="2"/>
</dbReference>
<dbReference type="PANTHER" id="PTHR30126">
    <property type="entry name" value="HTH-TYPE TRANSCRIPTIONAL REGULATOR"/>
    <property type="match status" value="1"/>
</dbReference>
<evidence type="ECO:0000256" key="4">
    <source>
        <dbReference type="ARBA" id="ARBA00023163"/>
    </source>
</evidence>
<dbReference type="InterPro" id="IPR000847">
    <property type="entry name" value="LysR_HTH_N"/>
</dbReference>
<keyword evidence="2" id="KW-0805">Transcription regulation</keyword>
<dbReference type="InterPro" id="IPR005119">
    <property type="entry name" value="LysR_subst-bd"/>
</dbReference>
<organism evidence="6 7">
    <name type="scientific">Ideonella lacteola</name>
    <dbReference type="NCBI Taxonomy" id="2984193"/>
    <lineage>
        <taxon>Bacteria</taxon>
        <taxon>Pseudomonadati</taxon>
        <taxon>Pseudomonadota</taxon>
        <taxon>Betaproteobacteria</taxon>
        <taxon>Burkholderiales</taxon>
        <taxon>Sphaerotilaceae</taxon>
        <taxon>Ideonella</taxon>
    </lineage>
</organism>
<dbReference type="PROSITE" id="PS50931">
    <property type="entry name" value="HTH_LYSR"/>
    <property type="match status" value="1"/>
</dbReference>